<feature type="transmembrane region" description="Helical" evidence="7">
    <location>
        <begin position="55"/>
        <end position="75"/>
    </location>
</feature>
<dbReference type="RefSeq" id="WP_141613737.1">
    <property type="nucleotide sequence ID" value="NZ_CP041253.1"/>
</dbReference>
<keyword evidence="6 7" id="KW-0472">Membrane</keyword>
<dbReference type="PANTHER" id="PTHR36838">
    <property type="entry name" value="AUXIN EFFLUX CARRIER FAMILY PROTEIN"/>
    <property type="match status" value="1"/>
</dbReference>
<organism evidence="8 9">
    <name type="scientific">Echinicola soli</name>
    <dbReference type="NCBI Taxonomy" id="2591634"/>
    <lineage>
        <taxon>Bacteria</taxon>
        <taxon>Pseudomonadati</taxon>
        <taxon>Bacteroidota</taxon>
        <taxon>Cytophagia</taxon>
        <taxon>Cytophagales</taxon>
        <taxon>Cyclobacteriaceae</taxon>
        <taxon>Echinicola</taxon>
    </lineage>
</organism>
<keyword evidence="5 7" id="KW-1133">Transmembrane helix</keyword>
<feature type="transmembrane region" description="Helical" evidence="7">
    <location>
        <begin position="158"/>
        <end position="175"/>
    </location>
</feature>
<accession>A0A514CF68</accession>
<evidence type="ECO:0000256" key="7">
    <source>
        <dbReference type="SAM" id="Phobius"/>
    </source>
</evidence>
<feature type="transmembrane region" description="Helical" evidence="7">
    <location>
        <begin position="127"/>
        <end position="146"/>
    </location>
</feature>
<evidence type="ECO:0000256" key="5">
    <source>
        <dbReference type="ARBA" id="ARBA00022989"/>
    </source>
</evidence>
<evidence type="ECO:0000256" key="2">
    <source>
        <dbReference type="ARBA" id="ARBA00022448"/>
    </source>
</evidence>
<dbReference type="GO" id="GO:0055085">
    <property type="term" value="P:transmembrane transport"/>
    <property type="evidence" value="ECO:0007669"/>
    <property type="project" value="InterPro"/>
</dbReference>
<dbReference type="Pfam" id="PF03547">
    <property type="entry name" value="Mem_trans"/>
    <property type="match status" value="1"/>
</dbReference>
<feature type="transmembrane region" description="Helical" evidence="7">
    <location>
        <begin position="247"/>
        <end position="270"/>
    </location>
</feature>
<evidence type="ECO:0000256" key="6">
    <source>
        <dbReference type="ARBA" id="ARBA00023136"/>
    </source>
</evidence>
<evidence type="ECO:0000256" key="4">
    <source>
        <dbReference type="ARBA" id="ARBA00022692"/>
    </source>
</evidence>
<keyword evidence="4 7" id="KW-0812">Transmembrane</keyword>
<proteinExistence type="predicted"/>
<dbReference type="EMBL" id="CP041253">
    <property type="protein sequence ID" value="QDH78481.1"/>
    <property type="molecule type" value="Genomic_DNA"/>
</dbReference>
<comment type="subcellular location">
    <subcellularLocation>
        <location evidence="1">Membrane</location>
        <topology evidence="1">Multi-pass membrane protein</topology>
    </subcellularLocation>
</comment>
<evidence type="ECO:0000313" key="8">
    <source>
        <dbReference type="EMBL" id="QDH78481.1"/>
    </source>
</evidence>
<protein>
    <submittedName>
        <fullName evidence="8">AEC family transporter</fullName>
    </submittedName>
</protein>
<feature type="transmembrane region" description="Helical" evidence="7">
    <location>
        <begin position="277"/>
        <end position="299"/>
    </location>
</feature>
<evidence type="ECO:0000256" key="1">
    <source>
        <dbReference type="ARBA" id="ARBA00004141"/>
    </source>
</evidence>
<feature type="transmembrane region" description="Helical" evidence="7">
    <location>
        <begin position="32"/>
        <end position="48"/>
    </location>
</feature>
<sequence length="301" mass="32829">MTNLILVILCLIIGILLQRVKELPDNAPKSLNTYLIYIVLPALALLHIPETELSIGLLLPVLTAWISFGLSWMIFGTVGKKLGWSKTTTGCLIIVPGLANTSFIGFPIIEALYGAEGLKIALLVDQAGSFIIVSSIAIIVASIYGDGKKRKRDITRKILTFPPFLFFLIAIAMNLGQVSLTGIPHEILAAFASTLTPIALIAVGLQVKINAQTLSSRNLWYGLGYKLFFIPVLIFLVYRWIFSPEDILYKVSVMETAMAPMITGSIIAINHDLNPKLASLLVGIGIPLSFVTLIGWYYLVG</sequence>
<dbReference type="KEGG" id="echi:FKX85_05315"/>
<keyword evidence="3" id="KW-1003">Cell membrane</keyword>
<name>A0A514CF68_9BACT</name>
<dbReference type="GO" id="GO:0016020">
    <property type="term" value="C:membrane"/>
    <property type="evidence" value="ECO:0007669"/>
    <property type="project" value="UniProtKB-SubCell"/>
</dbReference>
<feature type="transmembrane region" description="Helical" evidence="7">
    <location>
        <begin position="187"/>
        <end position="207"/>
    </location>
</feature>
<dbReference type="Proteomes" id="UP000316614">
    <property type="component" value="Chromosome"/>
</dbReference>
<reference evidence="8 9" key="1">
    <citation type="submission" date="2019-06" db="EMBL/GenBank/DDBJ databases">
        <title>Echinicola alkalisoli sp. nov. isolated from saline soil.</title>
        <authorList>
            <person name="Sun J.-Q."/>
            <person name="Xu L."/>
        </authorList>
    </citation>
    <scope>NUCLEOTIDE SEQUENCE [LARGE SCALE GENOMIC DNA]</scope>
    <source>
        <strain evidence="8 9">LN3S3</strain>
    </source>
</reference>
<feature type="transmembrane region" description="Helical" evidence="7">
    <location>
        <begin position="219"/>
        <end position="241"/>
    </location>
</feature>
<dbReference type="PANTHER" id="PTHR36838:SF1">
    <property type="entry name" value="SLR1864 PROTEIN"/>
    <property type="match status" value="1"/>
</dbReference>
<dbReference type="AlphaFoldDB" id="A0A514CF68"/>
<evidence type="ECO:0000256" key="3">
    <source>
        <dbReference type="ARBA" id="ARBA00022475"/>
    </source>
</evidence>
<dbReference type="OrthoDB" id="9786183at2"/>
<dbReference type="InterPro" id="IPR004776">
    <property type="entry name" value="Mem_transp_PIN-like"/>
</dbReference>
<gene>
    <name evidence="8" type="ORF">FKX85_05315</name>
</gene>
<keyword evidence="9" id="KW-1185">Reference proteome</keyword>
<evidence type="ECO:0000313" key="9">
    <source>
        <dbReference type="Proteomes" id="UP000316614"/>
    </source>
</evidence>
<keyword evidence="2" id="KW-0813">Transport</keyword>